<evidence type="ECO:0000256" key="2">
    <source>
        <dbReference type="SAM" id="MobiDB-lite"/>
    </source>
</evidence>
<dbReference type="Proteomes" id="UP000053097">
    <property type="component" value="Unassembled WGS sequence"/>
</dbReference>
<evidence type="ECO:0000313" key="5">
    <source>
        <dbReference type="EMBL" id="EZA50349.1"/>
    </source>
</evidence>
<evidence type="ECO:0000259" key="4">
    <source>
        <dbReference type="Pfam" id="PF04677"/>
    </source>
</evidence>
<accession>A0A026W5N9</accession>
<proteinExistence type="inferred from homology"/>
<feature type="domain" description="Cwf19-like C-terminal" evidence="4">
    <location>
        <begin position="370"/>
        <end position="442"/>
    </location>
</feature>
<reference evidence="5 6" key="1">
    <citation type="journal article" date="2014" name="Curr. Biol.">
        <title>The genome of the clonal raider ant Cerapachys biroi.</title>
        <authorList>
            <person name="Oxley P.R."/>
            <person name="Ji L."/>
            <person name="Fetter-Pruneda I."/>
            <person name="McKenzie S.K."/>
            <person name="Li C."/>
            <person name="Hu H."/>
            <person name="Zhang G."/>
            <person name="Kronauer D.J."/>
        </authorList>
    </citation>
    <scope>NUCLEOTIDE SEQUENCE [LARGE SCALE GENOMIC DNA]</scope>
</reference>
<evidence type="ECO:0000256" key="1">
    <source>
        <dbReference type="ARBA" id="ARBA00006795"/>
    </source>
</evidence>
<sequence length="606" mass="70568">MNVESFLPCSSSMSKQKRDIREAGKAKELDKPGQSNRELNPYWKDGGDGLPRNDMEKHNSSQIMDANWLRKSLRRAEEQALRDNKSLEEVAAERWGSLETIQSMIAKAEKMSSAETDKSNYKRYYNDKNNQDLHRNSDSEIKNYLPKSSSSSRTRSHENERYKTSNYRSRYVEQQQTYQKPKDDNNDDFFNQTTAHKFSSNRIKNWKKDKTREKKCETISELDKPSEKTDVANPSKTNEEEKNESILTEAEMNKLGARIIKAELMGDDELAAELKDQLEQARKVASNTNVQDKSVTRRNLDAEDIARPIQLGSQSKHTQFSKGYRNKFNFQYCLLQSTNEMDDIDDDVSDQQNALKKAKRFKEDCTYASKKHQDLSKYVDNCWWCLDSKNILKHMIVTMDSMICLSLPAHTSLTTHHCILTPTQHVACQLQLDEDVWERLKVTLLFITLSLLLSAVKSQKRDLVYKTTLTTLIHRYIRSLPMALRILISTLSYCFLYRLIYKALSECEMEWSVNKKIVDLKHKNIRHAVPNGLSYFIVEFASHPGYAHVIEDEETFPKNFAEEIIGGMLDLNCNLWRKPKRQSFDEQRLKVLEFTELWTKYNPLCS</sequence>
<dbReference type="OMA" id="MVEFASH"/>
<dbReference type="Pfam" id="PF04677">
    <property type="entry name" value="CwfJ_C_1"/>
    <property type="match status" value="1"/>
</dbReference>
<dbReference type="PANTHER" id="PTHR12072">
    <property type="entry name" value="CWF19, CELL CYCLE CONTROL PROTEIN"/>
    <property type="match status" value="1"/>
</dbReference>
<name>A0A026W5N9_OOCBI</name>
<dbReference type="STRING" id="2015173.A0A026W5N9"/>
<feature type="compositionally biased region" description="Basic and acidic residues" evidence="2">
    <location>
        <begin position="16"/>
        <end position="31"/>
    </location>
</feature>
<dbReference type="AlphaFoldDB" id="A0A026W5N9"/>
<comment type="similarity">
    <text evidence="1">Belongs to the CWF19 family.</text>
</comment>
<dbReference type="GO" id="GO:0071014">
    <property type="term" value="C:post-mRNA release spliceosomal complex"/>
    <property type="evidence" value="ECO:0007669"/>
    <property type="project" value="TreeGrafter"/>
</dbReference>
<feature type="region of interest" description="Disordered" evidence="2">
    <location>
        <begin position="1"/>
        <end position="63"/>
    </location>
</feature>
<protein>
    <submittedName>
        <fullName evidence="5">CWF19-like protein</fullName>
    </submittedName>
</protein>
<evidence type="ECO:0000313" key="6">
    <source>
        <dbReference type="Proteomes" id="UP000053097"/>
    </source>
</evidence>
<feature type="region of interest" description="Disordered" evidence="2">
    <location>
        <begin position="109"/>
        <end position="196"/>
    </location>
</feature>
<organism evidence="5 6">
    <name type="scientific">Ooceraea biroi</name>
    <name type="common">Clonal raider ant</name>
    <name type="synonym">Cerapachys biroi</name>
    <dbReference type="NCBI Taxonomy" id="2015173"/>
    <lineage>
        <taxon>Eukaryota</taxon>
        <taxon>Metazoa</taxon>
        <taxon>Ecdysozoa</taxon>
        <taxon>Arthropoda</taxon>
        <taxon>Hexapoda</taxon>
        <taxon>Insecta</taxon>
        <taxon>Pterygota</taxon>
        <taxon>Neoptera</taxon>
        <taxon>Endopterygota</taxon>
        <taxon>Hymenoptera</taxon>
        <taxon>Apocrita</taxon>
        <taxon>Aculeata</taxon>
        <taxon>Formicoidea</taxon>
        <taxon>Formicidae</taxon>
        <taxon>Dorylinae</taxon>
        <taxon>Ooceraea</taxon>
    </lineage>
</organism>
<dbReference type="Pfam" id="PF04676">
    <property type="entry name" value="CwfJ_C_2"/>
    <property type="match status" value="1"/>
</dbReference>
<feature type="region of interest" description="Disordered" evidence="2">
    <location>
        <begin position="217"/>
        <end position="243"/>
    </location>
</feature>
<gene>
    <name evidence="5" type="ORF">X777_11160</name>
</gene>
<feature type="compositionally biased region" description="Polar residues" evidence="2">
    <location>
        <begin position="164"/>
        <end position="179"/>
    </location>
</feature>
<dbReference type="EMBL" id="KK107459">
    <property type="protein sequence ID" value="EZA50349.1"/>
    <property type="molecule type" value="Genomic_DNA"/>
</dbReference>
<dbReference type="InterPro" id="IPR040194">
    <property type="entry name" value="Cwf19-like"/>
</dbReference>
<evidence type="ECO:0000259" key="3">
    <source>
        <dbReference type="Pfam" id="PF04676"/>
    </source>
</evidence>
<dbReference type="OrthoDB" id="2113965at2759"/>
<dbReference type="InterPro" id="IPR006767">
    <property type="entry name" value="Cwf19-like_C_dom-2"/>
</dbReference>
<keyword evidence="6" id="KW-1185">Reference proteome</keyword>
<feature type="compositionally biased region" description="Basic and acidic residues" evidence="2">
    <location>
        <begin position="217"/>
        <end position="230"/>
    </location>
</feature>
<feature type="compositionally biased region" description="Basic and acidic residues" evidence="2">
    <location>
        <begin position="109"/>
        <end position="141"/>
    </location>
</feature>
<dbReference type="PANTHER" id="PTHR12072:SF5">
    <property type="entry name" value="CWF19-LIKE PROTEIN 2"/>
    <property type="match status" value="1"/>
</dbReference>
<dbReference type="InterPro" id="IPR006768">
    <property type="entry name" value="Cwf19-like_C_dom-1"/>
</dbReference>
<feature type="compositionally biased region" description="Basic and acidic residues" evidence="2">
    <location>
        <begin position="45"/>
        <end position="59"/>
    </location>
</feature>
<feature type="domain" description="Cwf19-like protein C-terminal" evidence="3">
    <location>
        <begin position="510"/>
        <end position="602"/>
    </location>
</feature>
<dbReference type="GO" id="GO:0000398">
    <property type="term" value="P:mRNA splicing, via spliceosome"/>
    <property type="evidence" value="ECO:0007669"/>
    <property type="project" value="TreeGrafter"/>
</dbReference>